<comment type="caution">
    <text evidence="2">The sequence shown here is derived from an EMBL/GenBank/DDBJ whole genome shotgun (WGS) entry which is preliminary data.</text>
</comment>
<dbReference type="RefSeq" id="WP_238745993.1">
    <property type="nucleotide sequence ID" value="NZ_JAKOOW010000012.1"/>
</dbReference>
<feature type="non-terminal residue" evidence="2">
    <location>
        <position position="1"/>
    </location>
</feature>
<feature type="region of interest" description="Disordered" evidence="1">
    <location>
        <begin position="43"/>
        <end position="75"/>
    </location>
</feature>
<proteinExistence type="predicted"/>
<reference evidence="2 3" key="1">
    <citation type="submission" date="2022-02" db="EMBL/GenBank/DDBJ databases">
        <title>Genome sequence data of Kingella unionensis sp. nov. strain CICC 24913 (CCUG 75125).</title>
        <authorList>
            <person name="Xiao M."/>
        </authorList>
    </citation>
    <scope>NUCLEOTIDE SEQUENCE [LARGE SCALE GENOMIC DNA]</scope>
    <source>
        <strain evidence="2 3">CICC 24913</strain>
    </source>
</reference>
<evidence type="ECO:0000313" key="3">
    <source>
        <dbReference type="Proteomes" id="UP001298424"/>
    </source>
</evidence>
<name>A0ABS9NL76_9NEIS</name>
<dbReference type="EMBL" id="JAKOOW010000012">
    <property type="protein sequence ID" value="MCG6503548.1"/>
    <property type="molecule type" value="Genomic_DNA"/>
</dbReference>
<gene>
    <name evidence="2" type="ORF">MB824_03430</name>
</gene>
<protein>
    <submittedName>
        <fullName evidence="2">Uncharacterized protein</fullName>
    </submittedName>
</protein>
<organism evidence="2 3">
    <name type="scientific">Kingella pumchi</name>
    <dbReference type="NCBI Taxonomy" id="2779506"/>
    <lineage>
        <taxon>Bacteria</taxon>
        <taxon>Pseudomonadati</taxon>
        <taxon>Pseudomonadota</taxon>
        <taxon>Betaproteobacteria</taxon>
        <taxon>Neisseriales</taxon>
        <taxon>Neisseriaceae</taxon>
        <taxon>Kingella</taxon>
    </lineage>
</organism>
<feature type="non-terminal residue" evidence="2">
    <location>
        <position position="75"/>
    </location>
</feature>
<sequence>AICGLLGYMAAKMQDRPDAVQVATLTTGSPGHANQVATSIAEQTGQADAGGTVETSHSKKSGRNCTKIGLPNPPY</sequence>
<evidence type="ECO:0000313" key="2">
    <source>
        <dbReference type="EMBL" id="MCG6503548.1"/>
    </source>
</evidence>
<evidence type="ECO:0000256" key="1">
    <source>
        <dbReference type="SAM" id="MobiDB-lite"/>
    </source>
</evidence>
<dbReference type="Proteomes" id="UP001298424">
    <property type="component" value="Unassembled WGS sequence"/>
</dbReference>
<accession>A0ABS9NL76</accession>
<keyword evidence="3" id="KW-1185">Reference proteome</keyword>